<dbReference type="ExpressionAtlas" id="A0A178VVP7">
    <property type="expression patterns" value="baseline and differential"/>
</dbReference>
<dbReference type="AlphaFoldDB" id="A0A178VVP7"/>
<evidence type="ECO:0000256" key="1">
    <source>
        <dbReference type="SAM" id="SignalP"/>
    </source>
</evidence>
<dbReference type="Proteomes" id="UP000434276">
    <property type="component" value="Unassembled WGS sequence"/>
</dbReference>
<keyword evidence="1" id="KW-0732">Signal</keyword>
<dbReference type="GeneID" id="5007936"/>
<dbReference type="Proteomes" id="UP000078284">
    <property type="component" value="Chromosome 2"/>
</dbReference>
<sequence length="73" mass="8147">MEKKVALVMALMLLMSVLVSAEETPTIGQRIDSAATDFTKFFDEHARPVVDSVSSTVKSVYHWFGDKAKEWGL</sequence>
<evidence type="ECO:0000313" key="6">
    <source>
        <dbReference type="Proteomes" id="UP000434276"/>
    </source>
</evidence>
<name>A0A178VVP7_ARATH</name>
<reference evidence="3 6" key="3">
    <citation type="submission" date="2019-12" db="EMBL/GenBank/DDBJ databases">
        <authorList>
            <person name="Jiao W.-B."/>
            <person name="Schneeberger K."/>
        </authorList>
    </citation>
    <scope>NUCLEOTIDE SEQUENCE [LARGE SCALE GENOMIC DNA]</scope>
    <source>
        <strain evidence="6">cv. C24</strain>
    </source>
</reference>
<proteinExistence type="predicted"/>
<organism evidence="4 5">
    <name type="scientific">Arabidopsis thaliana</name>
    <name type="common">Mouse-ear cress</name>
    <dbReference type="NCBI Taxonomy" id="3702"/>
    <lineage>
        <taxon>Eukaryota</taxon>
        <taxon>Viridiplantae</taxon>
        <taxon>Streptophyta</taxon>
        <taxon>Embryophyta</taxon>
        <taxon>Tracheophyta</taxon>
        <taxon>Spermatophyta</taxon>
        <taxon>Magnoliopsida</taxon>
        <taxon>eudicotyledons</taxon>
        <taxon>Gunneridae</taxon>
        <taxon>Pentapetalae</taxon>
        <taxon>rosids</taxon>
        <taxon>malvids</taxon>
        <taxon>Brassicales</taxon>
        <taxon>Brassicaceae</taxon>
        <taxon>Camelineae</taxon>
        <taxon>Arabidopsis</taxon>
    </lineage>
</organism>
<evidence type="ECO:0000313" key="5">
    <source>
        <dbReference type="Proteomes" id="UP000078284"/>
    </source>
</evidence>
<accession>A0A178VVP7</accession>
<feature type="signal peptide" evidence="1">
    <location>
        <begin position="1"/>
        <end position="21"/>
    </location>
</feature>
<dbReference type="Araport" id="AT2G35765"/>
<gene>
    <name evidence="2" type="ordered locus">At2g35765</name>
    <name evidence="4" type="ordered locus">AXX17_At2g32420</name>
    <name evidence="3" type="ORF">C24_LOCUS9874</name>
</gene>
<reference evidence="4" key="2">
    <citation type="submission" date="2016-03" db="EMBL/GenBank/DDBJ databases">
        <title>Full-length assembly of Arabidopsis thaliana Ler reveals the complement of translocations and inversions.</title>
        <authorList>
            <person name="Zapata L."/>
            <person name="Schneeberger K."/>
            <person name="Ossowski S."/>
        </authorList>
    </citation>
    <scope>NUCLEOTIDE SEQUENCE [LARGE SCALE GENOMIC DNA]</scope>
    <source>
        <tissue evidence="4">Leaf</tissue>
    </source>
</reference>
<dbReference type="RefSeq" id="NP_001078010.1">
    <property type="nucleotide sequence ID" value="NM_001084541.3"/>
</dbReference>
<dbReference type="EMBL" id="LUHQ01000002">
    <property type="protein sequence ID" value="OAP09305.1"/>
    <property type="molecule type" value="Genomic_DNA"/>
</dbReference>
<dbReference type="KEGG" id="ath:AT2G35765"/>
<reference evidence="5" key="1">
    <citation type="journal article" date="2016" name="Proc. Natl. Acad. Sci. U.S.A.">
        <title>Chromosome-level assembly of Arabidopsis thaliana Ler reveals the extent of translocation and inversion polymorphisms.</title>
        <authorList>
            <person name="Zapata L."/>
            <person name="Ding J."/>
            <person name="Willing E.M."/>
            <person name="Hartwig B."/>
            <person name="Bezdan D."/>
            <person name="Jiao W.B."/>
            <person name="Patel V."/>
            <person name="Velikkakam James G."/>
            <person name="Koornneef M."/>
            <person name="Ossowski S."/>
            <person name="Schneeberger K."/>
        </authorList>
    </citation>
    <scope>NUCLEOTIDE SEQUENCE [LARGE SCALE GENOMIC DNA]</scope>
    <source>
        <strain evidence="5">cv. Landsberg erecta</strain>
    </source>
</reference>
<protein>
    <submittedName>
        <fullName evidence="4">Uncharacterized protein</fullName>
    </submittedName>
</protein>
<feature type="chain" id="PRO_5038213944" evidence="1">
    <location>
        <begin position="22"/>
        <end position="73"/>
    </location>
</feature>
<evidence type="ECO:0000313" key="4">
    <source>
        <dbReference type="EMBL" id="OAP09305.1"/>
    </source>
</evidence>
<dbReference type="OMA" id="ASFFNEH"/>
<evidence type="ECO:0000313" key="2">
    <source>
        <dbReference type="Araport" id="AT2G35765"/>
    </source>
</evidence>
<dbReference type="EMBL" id="CACSHJ010000088">
    <property type="protein sequence ID" value="CAA0374879.1"/>
    <property type="molecule type" value="Genomic_DNA"/>
</dbReference>
<evidence type="ECO:0000313" key="3">
    <source>
        <dbReference type="EMBL" id="CAA0374879.1"/>
    </source>
</evidence>